<dbReference type="Proteomes" id="UP000281985">
    <property type="component" value="Unassembled WGS sequence"/>
</dbReference>
<accession>A0A3M0G4Y7</accession>
<organism evidence="1 2">
    <name type="scientific">Dokdonia sinensis</name>
    <dbReference type="NCBI Taxonomy" id="2479847"/>
    <lineage>
        <taxon>Bacteria</taxon>
        <taxon>Pseudomonadati</taxon>
        <taxon>Bacteroidota</taxon>
        <taxon>Flavobacteriia</taxon>
        <taxon>Flavobacteriales</taxon>
        <taxon>Flavobacteriaceae</taxon>
        <taxon>Dokdonia</taxon>
    </lineage>
</organism>
<dbReference type="InterPro" id="IPR014917">
    <property type="entry name" value="DUF1800"/>
</dbReference>
<dbReference type="EMBL" id="REFV01000007">
    <property type="protein sequence ID" value="RMB59117.1"/>
    <property type="molecule type" value="Genomic_DNA"/>
</dbReference>
<proteinExistence type="predicted"/>
<evidence type="ECO:0000313" key="2">
    <source>
        <dbReference type="Proteomes" id="UP000281985"/>
    </source>
</evidence>
<name>A0A3M0G4Y7_9FLAO</name>
<gene>
    <name evidence="1" type="ORF">EAX61_08630</name>
</gene>
<dbReference type="OrthoDB" id="9772295at2"/>
<protein>
    <submittedName>
        <fullName evidence="1">DUF1800 domain-containing protein</fullName>
    </submittedName>
</protein>
<keyword evidence="2" id="KW-1185">Reference proteome</keyword>
<sequence length="485" mass="56258">MEILTSCNTASIAPFVPTGSNEWDVVKAKHVYRRVGFGASQAQINIALSSSPSAFIDAIIDEAIAAANSPVPEWANWSFQDYNDYDLEAGEQNTYIYRQTANYIKDSGLKGRLSLFWHNHFVTEKEVYNHPPYAYQYWNLLETYALGNFREFTRVIGVSNAMLLYLNGFENSKFSPNENYARELYELFTLGENNGYTQEDIVETSRALTGYNQWDDYGAQINFNPNNFDDTEKTIFGQTSNFDYDGVIDLLFEEKSDLIATFICTKLYTFFVSRDTNEAIIQEMASTFITNDFEIVPVLRQLLKSEHFFDTDATGLIVKSPFDMTSIYLNELGFTYETPEEDYTDFIVYLNANLGQEIYEPTDVAGWQGDRDWINTSTLTGRWLSMEYLTWPMWNEDEEQFREFARDLTNNSADPAFITKEIIDFFLSKPLYTEADYDIATTVFKWEVPENYYEDGTWNLDWGSAAYQVLLLMHHIFRMPEFQLK</sequence>
<dbReference type="RefSeq" id="WP_121917285.1">
    <property type="nucleotide sequence ID" value="NZ_REFV01000007.1"/>
</dbReference>
<dbReference type="AlphaFoldDB" id="A0A3M0G4Y7"/>
<evidence type="ECO:0000313" key="1">
    <source>
        <dbReference type="EMBL" id="RMB59117.1"/>
    </source>
</evidence>
<dbReference type="Pfam" id="PF08811">
    <property type="entry name" value="DUF1800"/>
    <property type="match status" value="1"/>
</dbReference>
<reference evidence="1 2" key="1">
    <citation type="submission" date="2018-10" db="EMBL/GenBank/DDBJ databases">
        <title>Dokdonia luteus sp. nov., isolated from sea water.</title>
        <authorList>
            <person name="Zhou L.Y."/>
            <person name="Du Z.J."/>
        </authorList>
    </citation>
    <scope>NUCLEOTIDE SEQUENCE [LARGE SCALE GENOMIC DNA]</scope>
    <source>
        <strain evidence="1 2">SH27</strain>
    </source>
</reference>
<comment type="caution">
    <text evidence="1">The sequence shown here is derived from an EMBL/GenBank/DDBJ whole genome shotgun (WGS) entry which is preliminary data.</text>
</comment>